<evidence type="ECO:0008006" key="3">
    <source>
        <dbReference type="Google" id="ProtNLM"/>
    </source>
</evidence>
<reference evidence="1 2" key="1">
    <citation type="submission" date="2015-03" db="EMBL/GenBank/DDBJ databases">
        <authorList>
            <consortium name="Pathogen Informatics"/>
            <person name="Murphy D."/>
        </authorList>
    </citation>
    <scope>NUCLEOTIDE SEQUENCE [LARGE SCALE GENOMIC DNA]</scope>
    <source>
        <strain evidence="1 2">PAP036</strain>
    </source>
</reference>
<dbReference type="Proteomes" id="UP000038487">
    <property type="component" value="Unassembled WGS sequence"/>
</dbReference>
<dbReference type="EMBL" id="CSUW01000025">
    <property type="protein sequence ID" value="CPT71750.1"/>
    <property type="molecule type" value="Genomic_DNA"/>
</dbReference>
<evidence type="ECO:0000313" key="1">
    <source>
        <dbReference type="EMBL" id="CPT71750.1"/>
    </source>
</evidence>
<proteinExistence type="predicted"/>
<dbReference type="AlphaFoldDB" id="A0AB33TGZ9"/>
<accession>A0AB33TGZ9</accession>
<comment type="caution">
    <text evidence="1">The sequence shown here is derived from an EMBL/GenBank/DDBJ whole genome shotgun (WGS) entry which is preliminary data.</text>
</comment>
<dbReference type="RefSeq" id="WP_005088174.1">
    <property type="nucleotide sequence ID" value="NZ_CSUW01000025.1"/>
</dbReference>
<gene>
    <name evidence="1" type="ORF">ERS075527_05514</name>
</gene>
<protein>
    <recommendedName>
        <fullName evidence="3">LuxR family transcriptional regulator</fullName>
    </recommendedName>
</protein>
<sequence length="70" mass="7707">MDEASAVSELVAAHADVERLTADLLEAAKRRRAAARQLIDLGRGTSWIARQLGVSPQAVDQFLKYKREDA</sequence>
<evidence type="ECO:0000313" key="2">
    <source>
        <dbReference type="Proteomes" id="UP000038487"/>
    </source>
</evidence>
<organism evidence="1 2">
    <name type="scientific">Mycobacteroides abscessus</name>
    <dbReference type="NCBI Taxonomy" id="36809"/>
    <lineage>
        <taxon>Bacteria</taxon>
        <taxon>Bacillati</taxon>
        <taxon>Actinomycetota</taxon>
        <taxon>Actinomycetes</taxon>
        <taxon>Mycobacteriales</taxon>
        <taxon>Mycobacteriaceae</taxon>
        <taxon>Mycobacteroides</taxon>
    </lineage>
</organism>
<name>A0AB33TGZ9_9MYCO</name>